<comment type="pathway">
    <text evidence="1 5">Cofactor biosynthesis; pyrroloquinoline quinone biosynthesis.</text>
</comment>
<evidence type="ECO:0000313" key="7">
    <source>
        <dbReference type="Proteomes" id="UP000293433"/>
    </source>
</evidence>
<dbReference type="EMBL" id="SGWV01000009">
    <property type="protein sequence ID" value="RZS54447.1"/>
    <property type="molecule type" value="Genomic_DNA"/>
</dbReference>
<keyword evidence="4 5" id="KW-0884">PQQ biosynthesis</keyword>
<keyword evidence="7" id="KW-1185">Reference proteome</keyword>
<accession>A0A4Q7LKV2</accession>
<evidence type="ECO:0000256" key="4">
    <source>
        <dbReference type="ARBA" id="ARBA00022905"/>
    </source>
</evidence>
<evidence type="ECO:0000313" key="6">
    <source>
        <dbReference type="EMBL" id="RZS54447.1"/>
    </source>
</evidence>
<dbReference type="NCBIfam" id="TIGR02107">
    <property type="entry name" value="PQQ_syn_pqqA"/>
    <property type="match status" value="1"/>
</dbReference>
<dbReference type="Proteomes" id="UP000293433">
    <property type="component" value="Unassembled WGS sequence"/>
</dbReference>
<evidence type="ECO:0000256" key="2">
    <source>
        <dbReference type="ARBA" id="ARBA00009325"/>
    </source>
</evidence>
<proteinExistence type="inferred from homology"/>
<feature type="cross-link" description="Pyrroloquinoline quinone (Glu-Tyr)" evidence="5">
    <location>
        <begin position="52"/>
        <end position="56"/>
    </location>
</feature>
<dbReference type="InterPro" id="IPR011725">
    <property type="entry name" value="PQQ_synth_PqqA"/>
</dbReference>
<evidence type="ECO:0000256" key="3">
    <source>
        <dbReference type="ARBA" id="ARBA00015086"/>
    </source>
</evidence>
<dbReference type="RefSeq" id="WP_207224798.1">
    <property type="nucleotide sequence ID" value="NZ_SGWV01000009.1"/>
</dbReference>
<name>A0A4Q7LKV2_9BURK</name>
<reference evidence="6 7" key="1">
    <citation type="submission" date="2019-02" db="EMBL/GenBank/DDBJ databases">
        <title>Genomic Encyclopedia of Type Strains, Phase IV (KMG-IV): sequencing the most valuable type-strain genomes for metagenomic binning, comparative biology and taxonomic classification.</title>
        <authorList>
            <person name="Goeker M."/>
        </authorList>
    </citation>
    <scope>NUCLEOTIDE SEQUENCE [LARGE SCALE GENOMIC DNA]</scope>
    <source>
        <strain evidence="6 7">DSM 10617</strain>
    </source>
</reference>
<organism evidence="6 7">
    <name type="scientific">Sphaerotilus mobilis</name>
    <dbReference type="NCBI Taxonomy" id="47994"/>
    <lineage>
        <taxon>Bacteria</taxon>
        <taxon>Pseudomonadati</taxon>
        <taxon>Pseudomonadota</taxon>
        <taxon>Betaproteobacteria</taxon>
        <taxon>Burkholderiales</taxon>
        <taxon>Sphaerotilaceae</taxon>
        <taxon>Sphaerotilus</taxon>
    </lineage>
</organism>
<dbReference type="UniPathway" id="UPA00539"/>
<evidence type="ECO:0000256" key="5">
    <source>
        <dbReference type="HAMAP-Rule" id="MF_00656"/>
    </source>
</evidence>
<comment type="similarity">
    <text evidence="2 5">Belongs to the PqqA family.</text>
</comment>
<protein>
    <recommendedName>
        <fullName evidence="3 5">Coenzyme PQQ synthesis protein A</fullName>
    </recommendedName>
    <alternativeName>
        <fullName evidence="5">Pyrroloquinoline quinone biosynthesis protein A</fullName>
    </alternativeName>
</protein>
<dbReference type="AlphaFoldDB" id="A0A4Q7LKV2"/>
<dbReference type="HAMAP" id="MF_00656">
    <property type="entry name" value="PQQ_syn_PqqA"/>
    <property type="match status" value="1"/>
</dbReference>
<sequence>MVRATTATRALPTLALHRNTFGCVRTSPPPFDLETAMTWETPAAIDFRFGFEITMYVAAR</sequence>
<dbReference type="GO" id="GO:0018189">
    <property type="term" value="P:pyrroloquinoline quinone biosynthetic process"/>
    <property type="evidence" value="ECO:0007669"/>
    <property type="project" value="UniProtKB-UniRule"/>
</dbReference>
<comment type="caution">
    <text evidence="6">The sequence shown here is derived from an EMBL/GenBank/DDBJ whole genome shotgun (WGS) entry which is preliminary data.</text>
</comment>
<evidence type="ECO:0000256" key="1">
    <source>
        <dbReference type="ARBA" id="ARBA00004886"/>
    </source>
</evidence>
<gene>
    <name evidence="5" type="primary">pqqA</name>
    <name evidence="6" type="ORF">EV685_1924</name>
</gene>
<dbReference type="Pfam" id="PF08042">
    <property type="entry name" value="PqqA"/>
    <property type="match status" value="1"/>
</dbReference>
<comment type="function">
    <text evidence="5">Required for coenzyme pyrroloquinoline quinone (PQQ) biosynthesis. PQQ is probably formed by cross-linking a specific glutamate to a specific tyrosine residue and excising these residues from the peptide.</text>
</comment>